<dbReference type="GO" id="GO:0031201">
    <property type="term" value="C:SNARE complex"/>
    <property type="evidence" value="ECO:0007669"/>
    <property type="project" value="TreeGrafter"/>
</dbReference>
<comment type="similarity">
    <text evidence="9">Belongs to the SEC20 family.</text>
</comment>
<dbReference type="GO" id="GO:0006890">
    <property type="term" value="P:retrograde vesicle-mediated transport, Golgi to endoplasmic reticulum"/>
    <property type="evidence" value="ECO:0007669"/>
    <property type="project" value="InterPro"/>
</dbReference>
<keyword evidence="6 12" id="KW-1133">Transmembrane helix</keyword>
<evidence type="ECO:0000256" key="8">
    <source>
        <dbReference type="ARBA" id="ARBA00023136"/>
    </source>
</evidence>
<evidence type="ECO:0000256" key="11">
    <source>
        <dbReference type="SAM" id="MobiDB-lite"/>
    </source>
</evidence>
<accession>A0A072PHV3</accession>
<feature type="transmembrane region" description="Helical" evidence="12">
    <location>
        <begin position="261"/>
        <end position="280"/>
    </location>
</feature>
<evidence type="ECO:0000256" key="1">
    <source>
        <dbReference type="ARBA" id="ARBA00004163"/>
    </source>
</evidence>
<evidence type="ECO:0000256" key="6">
    <source>
        <dbReference type="ARBA" id="ARBA00022989"/>
    </source>
</evidence>
<feature type="coiled-coil region" evidence="10">
    <location>
        <begin position="95"/>
        <end position="129"/>
    </location>
</feature>
<keyword evidence="4" id="KW-0256">Endoplasmic reticulum</keyword>
<feature type="region of interest" description="Disordered" evidence="11">
    <location>
        <begin position="64"/>
        <end position="92"/>
    </location>
</feature>
<name>A0A072PHV3_9EURO</name>
<organism evidence="14 15">
    <name type="scientific">Exophiala aquamarina CBS 119918</name>
    <dbReference type="NCBI Taxonomy" id="1182545"/>
    <lineage>
        <taxon>Eukaryota</taxon>
        <taxon>Fungi</taxon>
        <taxon>Dikarya</taxon>
        <taxon>Ascomycota</taxon>
        <taxon>Pezizomycotina</taxon>
        <taxon>Eurotiomycetes</taxon>
        <taxon>Chaetothyriomycetidae</taxon>
        <taxon>Chaetothyriales</taxon>
        <taxon>Herpotrichiellaceae</taxon>
        <taxon>Exophiala</taxon>
    </lineage>
</organism>
<dbReference type="AlphaFoldDB" id="A0A072PHV3"/>
<evidence type="ECO:0000256" key="3">
    <source>
        <dbReference type="ARBA" id="ARBA00022692"/>
    </source>
</evidence>
<feature type="compositionally biased region" description="Basic and acidic residues" evidence="11">
    <location>
        <begin position="81"/>
        <end position="92"/>
    </location>
</feature>
<evidence type="ECO:0000313" key="15">
    <source>
        <dbReference type="Proteomes" id="UP000027920"/>
    </source>
</evidence>
<keyword evidence="3 12" id="KW-0812">Transmembrane</keyword>
<evidence type="ECO:0000256" key="2">
    <source>
        <dbReference type="ARBA" id="ARBA00022448"/>
    </source>
</evidence>
<keyword evidence="7 10" id="KW-0175">Coiled coil</keyword>
<keyword evidence="5" id="KW-0931">ER-Golgi transport</keyword>
<feature type="region of interest" description="Disordered" evidence="11">
    <location>
        <begin position="323"/>
        <end position="392"/>
    </location>
</feature>
<dbReference type="STRING" id="1182545.A0A072PHV3"/>
<keyword evidence="2" id="KW-0813">Transport</keyword>
<comment type="caution">
    <text evidence="14">The sequence shown here is derived from an EMBL/GenBank/DDBJ whole genome shotgun (WGS) entry which is preliminary data.</text>
</comment>
<evidence type="ECO:0000259" key="13">
    <source>
        <dbReference type="Pfam" id="PF03908"/>
    </source>
</evidence>
<dbReference type="EMBL" id="AMGV01000003">
    <property type="protein sequence ID" value="KEF59302.1"/>
    <property type="molecule type" value="Genomic_DNA"/>
</dbReference>
<feature type="compositionally biased region" description="Low complexity" evidence="11">
    <location>
        <begin position="350"/>
        <end position="370"/>
    </location>
</feature>
<keyword evidence="8 12" id="KW-0472">Membrane</keyword>
<feature type="compositionally biased region" description="Basic and acidic residues" evidence="11">
    <location>
        <begin position="376"/>
        <end position="392"/>
    </location>
</feature>
<evidence type="ECO:0000256" key="4">
    <source>
        <dbReference type="ARBA" id="ARBA00022824"/>
    </source>
</evidence>
<protein>
    <recommendedName>
        <fullName evidence="13">Sec20 C-terminal domain-containing protein</fullName>
    </recommendedName>
</protein>
<dbReference type="Proteomes" id="UP000027920">
    <property type="component" value="Unassembled WGS sequence"/>
</dbReference>
<sequence length="392" mass="44670">MTSSLSQRLQALADALKETLGVIQELKTFSAGDGNTDERRLELATDIHERLREHEDTLEILGQEVQDDNIPTKKRNIPSSRPDRENEHERNADHLVRLQEDLKSARANFRRAQLQAKRESENLKRQNRELLFTGRKDSADQGNLRRTGKHEKLTQDEIALRSADDVTQALRRIHNQLEGELAQSQFAQQTLNESQDAMAGLSESYTGTTDLLKSSRGLVSQLVRSSKSDSWYLRSAWWMLILTIAWLFYRRILYGPSLLLIYYPFRMLWFTLGSIGTIILGNSSTELGNRGPLKPSLSVSMPAIGIPRQRSVRPPMSMELPAKGDGWHRHPEQHREQTESIVEEIERITGQSSSGPEESEQGMQESQDSGRNTLKRMMEVEVEPSGRSRDEL</sequence>
<feature type="domain" description="Sec20 C-terminal" evidence="13">
    <location>
        <begin position="162"/>
        <end position="252"/>
    </location>
</feature>
<dbReference type="GO" id="GO:0005484">
    <property type="term" value="F:SNAP receptor activity"/>
    <property type="evidence" value="ECO:0007669"/>
    <property type="project" value="InterPro"/>
</dbReference>
<feature type="compositionally biased region" description="Basic and acidic residues" evidence="11">
    <location>
        <begin position="325"/>
        <end position="338"/>
    </location>
</feature>
<dbReference type="OrthoDB" id="46868at2759"/>
<evidence type="ECO:0000256" key="12">
    <source>
        <dbReference type="SAM" id="Phobius"/>
    </source>
</evidence>
<keyword evidence="15" id="KW-1185">Reference proteome</keyword>
<dbReference type="PANTHER" id="PTHR12825:SF0">
    <property type="entry name" value="VESICLE TRANSPORT PROTEIN SEC20"/>
    <property type="match status" value="1"/>
</dbReference>
<reference evidence="14 15" key="1">
    <citation type="submission" date="2013-03" db="EMBL/GenBank/DDBJ databases">
        <title>The Genome Sequence of Exophiala aquamarina CBS 119918.</title>
        <authorList>
            <consortium name="The Broad Institute Genomics Platform"/>
            <person name="Cuomo C."/>
            <person name="de Hoog S."/>
            <person name="Gorbushina A."/>
            <person name="Walker B."/>
            <person name="Young S.K."/>
            <person name="Zeng Q."/>
            <person name="Gargeya S."/>
            <person name="Fitzgerald M."/>
            <person name="Haas B."/>
            <person name="Abouelleil A."/>
            <person name="Allen A.W."/>
            <person name="Alvarado L."/>
            <person name="Arachchi H.M."/>
            <person name="Berlin A.M."/>
            <person name="Chapman S.B."/>
            <person name="Gainer-Dewar J."/>
            <person name="Goldberg J."/>
            <person name="Griggs A."/>
            <person name="Gujja S."/>
            <person name="Hansen M."/>
            <person name="Howarth C."/>
            <person name="Imamovic A."/>
            <person name="Ireland A."/>
            <person name="Larimer J."/>
            <person name="McCowan C."/>
            <person name="Murphy C."/>
            <person name="Pearson M."/>
            <person name="Poon T.W."/>
            <person name="Priest M."/>
            <person name="Roberts A."/>
            <person name="Saif S."/>
            <person name="Shea T."/>
            <person name="Sisk P."/>
            <person name="Sykes S."/>
            <person name="Wortman J."/>
            <person name="Nusbaum C."/>
            <person name="Birren B."/>
        </authorList>
    </citation>
    <scope>NUCLEOTIDE SEQUENCE [LARGE SCALE GENOMIC DNA]</scope>
    <source>
        <strain evidence="14 15">CBS 119918</strain>
    </source>
</reference>
<evidence type="ECO:0000256" key="7">
    <source>
        <dbReference type="ARBA" id="ARBA00023054"/>
    </source>
</evidence>
<comment type="subcellular location">
    <subcellularLocation>
        <location evidence="1">Endoplasmic reticulum membrane</location>
        <topology evidence="1">Single-pass type IV membrane protein</topology>
    </subcellularLocation>
</comment>
<dbReference type="Pfam" id="PF03908">
    <property type="entry name" value="Sec20"/>
    <property type="match status" value="1"/>
</dbReference>
<dbReference type="InterPro" id="IPR056173">
    <property type="entry name" value="Sec20_C"/>
</dbReference>
<dbReference type="RefSeq" id="XP_013261892.1">
    <property type="nucleotide sequence ID" value="XM_013406438.1"/>
</dbReference>
<evidence type="ECO:0000313" key="14">
    <source>
        <dbReference type="EMBL" id="KEF59302.1"/>
    </source>
</evidence>
<dbReference type="GeneID" id="25279079"/>
<dbReference type="InterPro" id="IPR005606">
    <property type="entry name" value="Sec20"/>
</dbReference>
<gene>
    <name evidence="14" type="ORF">A1O9_04146</name>
</gene>
<dbReference type="PANTHER" id="PTHR12825">
    <property type="entry name" value="BNIP1-RELATED"/>
    <property type="match status" value="1"/>
</dbReference>
<dbReference type="VEuPathDB" id="FungiDB:A1O9_04146"/>
<evidence type="ECO:0000256" key="9">
    <source>
        <dbReference type="ARBA" id="ARBA00037934"/>
    </source>
</evidence>
<proteinExistence type="inferred from homology"/>
<dbReference type="HOGENOM" id="CLU_038503_1_0_1"/>
<evidence type="ECO:0000256" key="5">
    <source>
        <dbReference type="ARBA" id="ARBA00022892"/>
    </source>
</evidence>
<evidence type="ECO:0000256" key="10">
    <source>
        <dbReference type="SAM" id="Coils"/>
    </source>
</evidence>
<dbReference type="GO" id="GO:0005789">
    <property type="term" value="C:endoplasmic reticulum membrane"/>
    <property type="evidence" value="ECO:0007669"/>
    <property type="project" value="UniProtKB-SubCell"/>
</dbReference>
<feature type="transmembrane region" description="Helical" evidence="12">
    <location>
        <begin position="231"/>
        <end position="249"/>
    </location>
</feature>